<sequence>MILEDLDQAVSRRNALSAELMTCDGEIAELIAQAVVSGLTVESALCKMKPLTPRQRTRRSGGRERSGSVPAEFVALSRNRAWEVLSSADGEEGCTRDELLGSLRHDGHVHLSRSHVDVWITYWERLGRIRRVADSGVPAYAVVDDRDKRPLAEAFAGDSTFGDPVPQLLRAVLTEVEASGKGCLHTGTIAAALGVSAYELGATLCPLLRSVGVHRPGDGRVREMPGGLLAPGFTEECLRTAVTAFEVRAEETTRSGGE</sequence>
<dbReference type="RefSeq" id="WP_003999480.1">
    <property type="nucleotide sequence ID" value="NZ_AMLP01000124.1"/>
</dbReference>
<name>L8PHU1_STRVR</name>
<dbReference type="PATRIC" id="fig|1160705.3.peg.4100"/>
<dbReference type="Proteomes" id="UP000011205">
    <property type="component" value="Unassembled WGS sequence"/>
</dbReference>
<evidence type="ECO:0000313" key="1">
    <source>
        <dbReference type="EMBL" id="ELS54962.1"/>
    </source>
</evidence>
<gene>
    <name evidence="1" type="ORF">STVIR_4143</name>
</gene>
<evidence type="ECO:0000313" key="2">
    <source>
        <dbReference type="Proteomes" id="UP000011205"/>
    </source>
</evidence>
<organism evidence="1 2">
    <name type="scientific">Streptomyces viridochromogenes Tue57</name>
    <dbReference type="NCBI Taxonomy" id="1160705"/>
    <lineage>
        <taxon>Bacteria</taxon>
        <taxon>Bacillati</taxon>
        <taxon>Actinomycetota</taxon>
        <taxon>Actinomycetes</taxon>
        <taxon>Kitasatosporales</taxon>
        <taxon>Streptomycetaceae</taxon>
        <taxon>Streptomyces</taxon>
    </lineage>
</organism>
<accession>L8PHU1</accession>
<proteinExistence type="predicted"/>
<comment type="caution">
    <text evidence="1">The sequence shown here is derived from an EMBL/GenBank/DDBJ whole genome shotgun (WGS) entry which is preliminary data.</text>
</comment>
<reference evidence="1 2" key="1">
    <citation type="journal article" date="2013" name="Genome Announc.">
        <title>Draft Genome Sequence of Streptomyces viridochromogenes Strain Tu57, Producer of Avilamycin.</title>
        <authorList>
            <person name="Gruning B.A."/>
            <person name="Erxleben A."/>
            <person name="Hahnlein A."/>
            <person name="Gunther S."/>
        </authorList>
    </citation>
    <scope>NUCLEOTIDE SEQUENCE [LARGE SCALE GENOMIC DNA]</scope>
    <source>
        <strain evidence="1 2">Tue57</strain>
    </source>
</reference>
<dbReference type="AlphaFoldDB" id="L8PHU1"/>
<protein>
    <submittedName>
        <fullName evidence="1">Uncharacterized protein</fullName>
    </submittedName>
</protein>
<dbReference type="EMBL" id="AMLP01000124">
    <property type="protein sequence ID" value="ELS54962.1"/>
    <property type="molecule type" value="Genomic_DNA"/>
</dbReference>